<organism evidence="4 5">
    <name type="scientific">Thalassobacterium maritimum</name>
    <dbReference type="NCBI Taxonomy" id="3041265"/>
    <lineage>
        <taxon>Bacteria</taxon>
        <taxon>Pseudomonadati</taxon>
        <taxon>Verrucomicrobiota</taxon>
        <taxon>Opitutia</taxon>
        <taxon>Puniceicoccales</taxon>
        <taxon>Coraliomargaritaceae</taxon>
        <taxon>Thalassobacterium</taxon>
    </lineage>
</organism>
<evidence type="ECO:0000256" key="2">
    <source>
        <dbReference type="SAM" id="MobiDB-lite"/>
    </source>
</evidence>
<dbReference type="Gene3D" id="2.180.10.10">
    <property type="entry name" value="RHS repeat-associated core"/>
    <property type="match status" value="1"/>
</dbReference>
<accession>A0ABU1AXM7</accession>
<dbReference type="NCBIfam" id="TIGR03696">
    <property type="entry name" value="Rhs_assc_core"/>
    <property type="match status" value="1"/>
</dbReference>
<dbReference type="EMBL" id="JARXHW010000043">
    <property type="protein sequence ID" value="MDQ8208863.1"/>
    <property type="molecule type" value="Genomic_DNA"/>
</dbReference>
<dbReference type="InterPro" id="IPR056823">
    <property type="entry name" value="TEN-like_YD-shell"/>
</dbReference>
<comment type="caution">
    <text evidence="4">The sequence shown here is derived from an EMBL/GenBank/DDBJ whole genome shotgun (WGS) entry which is preliminary data.</text>
</comment>
<dbReference type="PANTHER" id="PTHR32305:SF15">
    <property type="entry name" value="PROTEIN RHSA-RELATED"/>
    <property type="match status" value="1"/>
</dbReference>
<evidence type="ECO:0000259" key="3">
    <source>
        <dbReference type="Pfam" id="PF25023"/>
    </source>
</evidence>
<feature type="region of interest" description="Disordered" evidence="2">
    <location>
        <begin position="28"/>
        <end position="55"/>
    </location>
</feature>
<evidence type="ECO:0000313" key="5">
    <source>
        <dbReference type="Proteomes" id="UP001225316"/>
    </source>
</evidence>
<dbReference type="Pfam" id="PF25023">
    <property type="entry name" value="TEN_YD-shell"/>
    <property type="match status" value="1"/>
</dbReference>
<dbReference type="InterPro" id="IPR022385">
    <property type="entry name" value="Rhs_assc_core"/>
</dbReference>
<dbReference type="Proteomes" id="UP001225316">
    <property type="component" value="Unassembled WGS sequence"/>
</dbReference>
<feature type="domain" description="Teneurin-like YD-shell" evidence="3">
    <location>
        <begin position="149"/>
        <end position="395"/>
    </location>
</feature>
<name>A0ABU1AXM7_9BACT</name>
<keyword evidence="5" id="KW-1185">Reference proteome</keyword>
<evidence type="ECO:0000256" key="1">
    <source>
        <dbReference type="ARBA" id="ARBA00022737"/>
    </source>
</evidence>
<evidence type="ECO:0000313" key="4">
    <source>
        <dbReference type="EMBL" id="MDQ8208863.1"/>
    </source>
</evidence>
<dbReference type="InterPro" id="IPR050708">
    <property type="entry name" value="T6SS_VgrG/RHS"/>
</dbReference>
<dbReference type="PANTHER" id="PTHR32305">
    <property type="match status" value="1"/>
</dbReference>
<keyword evidence="1" id="KW-0677">Repeat</keyword>
<gene>
    <name evidence="4" type="ORF">QEH52_15150</name>
</gene>
<sequence>MLSAFSADNTDTHDCLDFPTFSRGHSLTRSCEDGTETNGLTGRSKGYSLKDGGQSSVSAATYGYDTAGRLSTVSDGTDTFSYGYEANSNLLATLNAPQHTVAYSYEPNRDLMTVIENKTRGATLLSSYAYTHDALGRRSDRTQSGSAINTASTDDFSYNSRSEVVGSANSIEAAANWNPTFTYDKIGNRIGSVGVSPNAYTANELNQYTAIDSTNPVYDLDGNLTSDGGTWTYTWNNENRLASATDGATTIDFTYDYQGRLVKKDDGTNVEVYVYDGWNRIATFTEDPSSVLIHSSSNLWGLDLSGSIQGAGGVGGLLKEGNLYPIYDANGNIMQKLDGTGTAVMSVDYDPFGNIISGTLVGEYGFSTKPLVDDLDWYYYGFRYYDPVTGRWPNRDPIGEYGGFNLYAMVGNDTLNMVDLYGLSCTIKLYFGHGGDERNIVGDIFNESVNRAQGDINTIENRNKQYEVVKDKKGLDGNPTTNKNDCTAYGYGSCAPDRANDMLRDIYPDHALLPPGALDEFTNDGLGRADPSIGFAGNAIMSDQACNAMAKMWKIAVNKAGEFNKECCDKVLITMDCSTRKLPVPTYDSSGNIKGWRLGKSAKQACPKMCGKSETITPST</sequence>
<proteinExistence type="predicted"/>
<reference evidence="4 5" key="1">
    <citation type="submission" date="2023-04" db="EMBL/GenBank/DDBJ databases">
        <title>A novel bacteria isolated from coastal sediment.</title>
        <authorList>
            <person name="Liu X.-J."/>
            <person name="Du Z.-J."/>
        </authorList>
    </citation>
    <scope>NUCLEOTIDE SEQUENCE [LARGE SCALE GENOMIC DNA]</scope>
    <source>
        <strain evidence="4 5">SDUM461003</strain>
    </source>
</reference>
<dbReference type="RefSeq" id="WP_308951582.1">
    <property type="nucleotide sequence ID" value="NZ_JARXHW010000043.1"/>
</dbReference>
<protein>
    <submittedName>
        <fullName evidence="4">RHS repeat-associated core domain-containing protein</fullName>
    </submittedName>
</protein>